<dbReference type="InterPro" id="IPR007119">
    <property type="entry name" value="Phage_tail_spike_N"/>
</dbReference>
<dbReference type="EMBL" id="SLVV01000005">
    <property type="protein sequence ID" value="TCN25475.1"/>
    <property type="molecule type" value="Genomic_DNA"/>
</dbReference>
<dbReference type="AlphaFoldDB" id="A0A4R2BG52"/>
<reference evidence="3 4" key="1">
    <citation type="journal article" date="2015" name="Stand. Genomic Sci.">
        <title>Genomic Encyclopedia of Bacterial and Archaeal Type Strains, Phase III: the genomes of soil and plant-associated and newly described type strains.</title>
        <authorList>
            <person name="Whitman W.B."/>
            <person name="Woyke T."/>
            <person name="Klenk H.P."/>
            <person name="Zhou Y."/>
            <person name="Lilburn T.G."/>
            <person name="Beck B.J."/>
            <person name="De Vos P."/>
            <person name="Vandamme P."/>
            <person name="Eisen J.A."/>
            <person name="Garrity G."/>
            <person name="Hugenholtz P."/>
            <person name="Kyrpides N.C."/>
        </authorList>
    </citation>
    <scope>NUCLEOTIDE SEQUENCE [LARGE SCALE GENOMIC DNA]</scope>
    <source>
        <strain evidence="3 4">CV53</strain>
    </source>
</reference>
<protein>
    <submittedName>
        <fullName evidence="3">Phage minor structural protein</fullName>
    </submittedName>
</protein>
<evidence type="ECO:0000256" key="1">
    <source>
        <dbReference type="SAM" id="MobiDB-lite"/>
    </source>
</evidence>
<name>A0A4R2BG52_9BACI</name>
<sequence length="439" mass="50104">MIKILNQELKPLAILENAYGVSYERSFNELWKASFSLPLNDEKNAECKPLNYVEITDDSNDEYIGLFRIIPKTISKDESNNNITYECEHVLATLLDSSLFKYHQLDNLPTKESLQYLMNRQKEQHWKLGKVEITRYFSYKWENDNLLSAIFSIPQPFDVQYQWTWDTKSYPWTLNLEIAEDIVTCEIREGKNLKGLQIVEDPMGIYNRIYPLGYGEGDNQLTIESVNNGIPYVEDKASIAEFGVREYIWADKRFEDAATLKANAVALMNKWREIIVSWDVSAADLSSITGEDIDKFKMGRIVRLVVPSVGKTVDLRIMKDSKSDMIGNPGDISLEVGNKTDDLGATQSDMQRRQQINDLYAQGATNIDSHDYNDNADKNNPATIRFYLPEEMVRVNKLLLSFETSEFRTYGKATEGGGATSTTTKGVEEPRPLALVVEE</sequence>
<comment type="caution">
    <text evidence="3">The sequence shown here is derived from an EMBL/GenBank/DDBJ whole genome shotgun (WGS) entry which is preliminary data.</text>
</comment>
<feature type="domain" description="Tail spike" evidence="2">
    <location>
        <begin position="92"/>
        <end position="349"/>
    </location>
</feature>
<accession>A0A4R2BG52</accession>
<evidence type="ECO:0000313" key="3">
    <source>
        <dbReference type="EMBL" id="TCN25475.1"/>
    </source>
</evidence>
<organism evidence="3 4">
    <name type="scientific">Mesobacillus foraminis</name>
    <dbReference type="NCBI Taxonomy" id="279826"/>
    <lineage>
        <taxon>Bacteria</taxon>
        <taxon>Bacillati</taxon>
        <taxon>Bacillota</taxon>
        <taxon>Bacilli</taxon>
        <taxon>Bacillales</taxon>
        <taxon>Bacillaceae</taxon>
        <taxon>Mesobacillus</taxon>
    </lineage>
</organism>
<dbReference type="Pfam" id="PF06605">
    <property type="entry name" value="Prophage_tail"/>
    <property type="match status" value="1"/>
</dbReference>
<dbReference type="RefSeq" id="WP_241993881.1">
    <property type="nucleotide sequence ID" value="NZ_JABUHM010000003.1"/>
</dbReference>
<dbReference type="InterPro" id="IPR010572">
    <property type="entry name" value="Tail_dom"/>
</dbReference>
<dbReference type="NCBIfam" id="TIGR01665">
    <property type="entry name" value="put_anti_recept"/>
    <property type="match status" value="1"/>
</dbReference>
<feature type="region of interest" description="Disordered" evidence="1">
    <location>
        <begin position="412"/>
        <end position="431"/>
    </location>
</feature>
<gene>
    <name evidence="3" type="ORF">EV146_105132</name>
</gene>
<evidence type="ECO:0000259" key="2">
    <source>
        <dbReference type="Pfam" id="PF06605"/>
    </source>
</evidence>
<evidence type="ECO:0000313" key="4">
    <source>
        <dbReference type="Proteomes" id="UP000295689"/>
    </source>
</evidence>
<dbReference type="Proteomes" id="UP000295689">
    <property type="component" value="Unassembled WGS sequence"/>
</dbReference>
<keyword evidence="4" id="KW-1185">Reference proteome</keyword>
<proteinExistence type="predicted"/>